<dbReference type="GO" id="GO:0004177">
    <property type="term" value="F:aminopeptidase activity"/>
    <property type="evidence" value="ECO:0007669"/>
    <property type="project" value="UniProtKB-KW"/>
</dbReference>
<dbReference type="PRINTS" id="PR00932">
    <property type="entry name" value="AMINO1PTASE"/>
</dbReference>
<dbReference type="SUPFAM" id="SSF53187">
    <property type="entry name" value="Zn-dependent exopeptidases"/>
    <property type="match status" value="1"/>
</dbReference>
<dbReference type="NCBIfam" id="NF002759">
    <property type="entry name" value="PRK02813.1"/>
    <property type="match status" value="1"/>
</dbReference>
<keyword evidence="3 9" id="KW-0031">Aminopeptidase</keyword>
<comment type="similarity">
    <text evidence="2 9">Belongs to the peptidase M18 family.</text>
</comment>
<dbReference type="GO" id="GO:0006508">
    <property type="term" value="P:proteolysis"/>
    <property type="evidence" value="ECO:0007669"/>
    <property type="project" value="UniProtKB-KW"/>
</dbReference>
<evidence type="ECO:0000256" key="2">
    <source>
        <dbReference type="ARBA" id="ARBA00008290"/>
    </source>
</evidence>
<keyword evidence="7 9" id="KW-0862">Zinc</keyword>
<keyword evidence="6 9" id="KW-0378">Hydrolase</keyword>
<organism evidence="11 12">
    <name type="scientific">Luminiphilus syltensis NOR5-1B</name>
    <dbReference type="NCBI Taxonomy" id="565045"/>
    <lineage>
        <taxon>Bacteria</taxon>
        <taxon>Pseudomonadati</taxon>
        <taxon>Pseudomonadota</taxon>
        <taxon>Gammaproteobacteria</taxon>
        <taxon>Cellvibrionales</taxon>
        <taxon>Halieaceae</taxon>
        <taxon>Luminiphilus</taxon>
    </lineage>
</organism>
<dbReference type="OrthoDB" id="5288740at2"/>
<dbReference type="GO" id="GO:0008237">
    <property type="term" value="F:metallopeptidase activity"/>
    <property type="evidence" value="ECO:0007669"/>
    <property type="project" value="UniProtKB-KW"/>
</dbReference>
<evidence type="ECO:0000256" key="5">
    <source>
        <dbReference type="ARBA" id="ARBA00022723"/>
    </source>
</evidence>
<dbReference type="CDD" id="cd05658">
    <property type="entry name" value="M18_DAP"/>
    <property type="match status" value="1"/>
</dbReference>
<evidence type="ECO:0000256" key="9">
    <source>
        <dbReference type="RuleBase" id="RU004386"/>
    </source>
</evidence>
<evidence type="ECO:0000256" key="7">
    <source>
        <dbReference type="ARBA" id="ARBA00022833"/>
    </source>
</evidence>
<dbReference type="GO" id="GO:0005737">
    <property type="term" value="C:cytoplasm"/>
    <property type="evidence" value="ECO:0007669"/>
    <property type="project" value="UniProtKB-ARBA"/>
</dbReference>
<evidence type="ECO:0000256" key="3">
    <source>
        <dbReference type="ARBA" id="ARBA00022438"/>
    </source>
</evidence>
<dbReference type="InterPro" id="IPR001948">
    <property type="entry name" value="Peptidase_M18"/>
</dbReference>
<gene>
    <name evidence="11" type="primary">pepC</name>
    <name evidence="11" type="ORF">NOR51B_1170</name>
</gene>
<dbReference type="HOGENOM" id="CLU_019532_2_0_6"/>
<evidence type="ECO:0000256" key="1">
    <source>
        <dbReference type="ARBA" id="ARBA00001947"/>
    </source>
</evidence>
<sequence>MISTAPVVPELLDFLNEATTPFHAVDAMAWRLAAAGFTELDNLNSRDIEAGRGYFTIRNNSSIIAFRAGRAPLSAGARLIGAHTDSPNLSIKPNPLKIRHGFVQLGVDVYGGALLNPWFDRDLSIAGRVNFVDQHGVLQDALIDFGRAVATIPSLAIHLDREANQNRSVNPQKDILPVLLNADKSDGQITLQALLSEQLRIQYPEYEDLRIIDFELSLYDVQKAAVIGLNEEFIASARLDNLLSCFVGMKALIDAEPHGWSFLVCTDHEEVGSSSAIGAQGPFLIDVLHALSNSDDENRSLRQHSWLLSVDNAHGIHPNFSDRHDENHGPLMNGGPVIKVNRNQRYATSGMGAAMLKLLAESAEVPIQTFVVRSDLGCGSTIGPITAAETGISTIDLGVPTLGMHSVRELAGAADVDYLNRLLIQFLNHRA</sequence>
<keyword evidence="8 9" id="KW-0482">Metalloprotease</keyword>
<evidence type="ECO:0000256" key="10">
    <source>
        <dbReference type="RuleBase" id="RU004387"/>
    </source>
</evidence>
<proteinExistence type="inferred from homology"/>
<evidence type="ECO:0000313" key="12">
    <source>
        <dbReference type="Proteomes" id="UP000004699"/>
    </source>
</evidence>
<dbReference type="Pfam" id="PF02127">
    <property type="entry name" value="Peptidase_M18"/>
    <property type="match status" value="1"/>
</dbReference>
<dbReference type="AlphaFoldDB" id="B8KRI0"/>
<dbReference type="GO" id="GO:0008270">
    <property type="term" value="F:zinc ion binding"/>
    <property type="evidence" value="ECO:0007669"/>
    <property type="project" value="InterPro"/>
</dbReference>
<dbReference type="SUPFAM" id="SSF101821">
    <property type="entry name" value="Aminopeptidase/glucanase lid domain"/>
    <property type="match status" value="1"/>
</dbReference>
<dbReference type="RefSeq" id="WP_009019971.1">
    <property type="nucleotide sequence ID" value="NZ_DS999411.1"/>
</dbReference>
<dbReference type="Proteomes" id="UP000004699">
    <property type="component" value="Unassembled WGS sequence"/>
</dbReference>
<evidence type="ECO:0000256" key="4">
    <source>
        <dbReference type="ARBA" id="ARBA00022670"/>
    </source>
</evidence>
<dbReference type="STRING" id="565045.NOR51B_1170"/>
<protein>
    <recommendedName>
        <fullName evidence="10">M18 family aminopeptidase</fullName>
        <ecNumber evidence="10">3.4.11.-</ecNumber>
    </recommendedName>
</protein>
<dbReference type="PANTHER" id="PTHR28570:SF3">
    <property type="entry name" value="ASPARTYL AMINOPEPTIDASE"/>
    <property type="match status" value="1"/>
</dbReference>
<comment type="cofactor">
    <cofactor evidence="1 10">
        <name>Zn(2+)</name>
        <dbReference type="ChEBI" id="CHEBI:29105"/>
    </cofactor>
</comment>
<dbReference type="PANTHER" id="PTHR28570">
    <property type="entry name" value="ASPARTYL AMINOPEPTIDASE"/>
    <property type="match status" value="1"/>
</dbReference>
<dbReference type="Gene3D" id="2.30.250.10">
    <property type="entry name" value="Aminopeptidase i, Domain 2"/>
    <property type="match status" value="1"/>
</dbReference>
<dbReference type="eggNOG" id="COG1362">
    <property type="taxonomic scope" value="Bacteria"/>
</dbReference>
<dbReference type="Gene3D" id="3.40.630.10">
    <property type="entry name" value="Zn peptidases"/>
    <property type="match status" value="1"/>
</dbReference>
<dbReference type="EC" id="3.4.11.-" evidence="10"/>
<accession>B8KRI0</accession>
<keyword evidence="4 9" id="KW-0645">Protease</keyword>
<evidence type="ECO:0000256" key="6">
    <source>
        <dbReference type="ARBA" id="ARBA00022801"/>
    </source>
</evidence>
<keyword evidence="5 9" id="KW-0479">Metal-binding</keyword>
<evidence type="ECO:0000313" key="11">
    <source>
        <dbReference type="EMBL" id="EED35225.1"/>
    </source>
</evidence>
<name>B8KRI0_9GAMM</name>
<evidence type="ECO:0000256" key="8">
    <source>
        <dbReference type="ARBA" id="ARBA00023049"/>
    </source>
</evidence>
<reference evidence="12" key="1">
    <citation type="journal article" date="2013" name="BMC Microbiol.">
        <title>Taxonomy and evolution of bacteriochlorophyll a-containing members of the OM60/NOR5 clade of marine gammaproteobacteria: description of Luminiphilus syltensis gen. nov., sp. nov., reclassification of Haliea rubra as Pseudohaliea rubra gen. nov., comb. nov., and emendation of Chromatocurvus halotolerans.</title>
        <authorList>
            <person name="Spring S."/>
            <person name="Riedel T."/>
            <person name="Sproer C."/>
            <person name="Yan S."/>
            <person name="Harder J."/>
            <person name="Fuchs B.M."/>
        </authorList>
    </citation>
    <scope>NUCLEOTIDE SEQUENCE [LARGE SCALE GENOMIC DNA]</scope>
    <source>
        <strain evidence="12">NOR51-B</strain>
    </source>
</reference>
<keyword evidence="12" id="KW-1185">Reference proteome</keyword>
<dbReference type="EMBL" id="DS999411">
    <property type="protein sequence ID" value="EED35225.1"/>
    <property type="molecule type" value="Genomic_DNA"/>
</dbReference>
<dbReference type="InterPro" id="IPR023358">
    <property type="entry name" value="Peptidase_M18_dom2"/>
</dbReference>